<dbReference type="InterPro" id="IPR002893">
    <property type="entry name" value="Znf_MYND"/>
</dbReference>
<feature type="domain" description="MYND-type" evidence="5">
    <location>
        <begin position="190"/>
        <end position="232"/>
    </location>
</feature>
<dbReference type="PROSITE" id="PS50865">
    <property type="entry name" value="ZF_MYND_2"/>
    <property type="match status" value="1"/>
</dbReference>
<dbReference type="Gene3D" id="6.10.140.2220">
    <property type="match status" value="1"/>
</dbReference>
<evidence type="ECO:0000256" key="4">
    <source>
        <dbReference type="PROSITE-ProRule" id="PRU00134"/>
    </source>
</evidence>
<name>A0A2D3UY67_9PEZI</name>
<evidence type="ECO:0000256" key="3">
    <source>
        <dbReference type="ARBA" id="ARBA00022833"/>
    </source>
</evidence>
<keyword evidence="1" id="KW-0479">Metal-binding</keyword>
<evidence type="ECO:0000259" key="5">
    <source>
        <dbReference type="PROSITE" id="PS50865"/>
    </source>
</evidence>
<dbReference type="OrthoDB" id="432970at2759"/>
<dbReference type="Proteomes" id="UP000225277">
    <property type="component" value="Unassembled WGS sequence"/>
</dbReference>
<gene>
    <name evidence="6" type="ORF">RCC_08717</name>
</gene>
<dbReference type="SUPFAM" id="SSF144232">
    <property type="entry name" value="HIT/MYND zinc finger-like"/>
    <property type="match status" value="1"/>
</dbReference>
<dbReference type="PANTHER" id="PTHR10237:SF14">
    <property type="entry name" value="MYND-TYPE DOMAIN-CONTAINING PROTEIN"/>
    <property type="match status" value="1"/>
</dbReference>
<proteinExistence type="predicted"/>
<reference evidence="6 7" key="1">
    <citation type="submission" date="2016-03" db="EMBL/GenBank/DDBJ databases">
        <authorList>
            <person name="Ploux O."/>
        </authorList>
    </citation>
    <scope>NUCLEOTIDE SEQUENCE [LARGE SCALE GENOMIC DNA]</scope>
    <source>
        <strain evidence="6 7">URUG2</strain>
    </source>
</reference>
<sequence length="251" mass="27432">MSSATISCISRVAGPTSSVTAISEVMNLHQKIEVTTADFNDASQWELSLLSVKIGFGLKIKVIATNPPSTTENDRVSLLFLDQATLVPTRRVYGDVIIARCDGKPLHFFHAWFVLEQLDAMRVQGGSALFKANMTGNVHVHHRAREAVASMFAPKFFVATFKTAKERLLMPSPQADASLENPWINIVKACGTCGVAQVAGGGPLLKCSRCNSAWYCSTECQKEAWKGHKAECTKEMKAEKAIAGMQEKVRK</sequence>
<dbReference type="Pfam" id="PF01753">
    <property type="entry name" value="zf-MYND"/>
    <property type="match status" value="1"/>
</dbReference>
<evidence type="ECO:0000256" key="2">
    <source>
        <dbReference type="ARBA" id="ARBA00022771"/>
    </source>
</evidence>
<keyword evidence="3" id="KW-0862">Zinc</keyword>
<accession>A0A2D3UY67</accession>
<dbReference type="RefSeq" id="XP_023629731.1">
    <property type="nucleotide sequence ID" value="XM_023773963.1"/>
</dbReference>
<dbReference type="GO" id="GO:0000981">
    <property type="term" value="F:DNA-binding transcription factor activity, RNA polymerase II-specific"/>
    <property type="evidence" value="ECO:0007669"/>
    <property type="project" value="TreeGrafter"/>
</dbReference>
<keyword evidence="7" id="KW-1185">Reference proteome</keyword>
<dbReference type="STRING" id="112498.A0A2D3UY67"/>
<dbReference type="AlphaFoldDB" id="A0A2D3UY67"/>
<protein>
    <recommendedName>
        <fullName evidence="5">MYND-type domain-containing protein</fullName>
    </recommendedName>
</protein>
<evidence type="ECO:0000313" key="6">
    <source>
        <dbReference type="EMBL" id="CZT23007.1"/>
    </source>
</evidence>
<dbReference type="InterPro" id="IPR024119">
    <property type="entry name" value="TF_DEAF-1"/>
</dbReference>
<dbReference type="EMBL" id="FJUY01000015">
    <property type="protein sequence ID" value="CZT23007.1"/>
    <property type="molecule type" value="Genomic_DNA"/>
</dbReference>
<dbReference type="PROSITE" id="PS01360">
    <property type="entry name" value="ZF_MYND_1"/>
    <property type="match status" value="1"/>
</dbReference>
<dbReference type="GeneID" id="35603799"/>
<organism evidence="6 7">
    <name type="scientific">Ramularia collo-cygni</name>
    <dbReference type="NCBI Taxonomy" id="112498"/>
    <lineage>
        <taxon>Eukaryota</taxon>
        <taxon>Fungi</taxon>
        <taxon>Dikarya</taxon>
        <taxon>Ascomycota</taxon>
        <taxon>Pezizomycotina</taxon>
        <taxon>Dothideomycetes</taxon>
        <taxon>Dothideomycetidae</taxon>
        <taxon>Mycosphaerellales</taxon>
        <taxon>Mycosphaerellaceae</taxon>
        <taxon>Ramularia</taxon>
    </lineage>
</organism>
<dbReference type="GO" id="GO:0005634">
    <property type="term" value="C:nucleus"/>
    <property type="evidence" value="ECO:0007669"/>
    <property type="project" value="TreeGrafter"/>
</dbReference>
<dbReference type="PANTHER" id="PTHR10237">
    <property type="entry name" value="DEFORMED EPIDERMAL AUTOREGULATORY FACTOR 1 HOMOLOG SUPPRESSIN"/>
    <property type="match status" value="1"/>
</dbReference>
<evidence type="ECO:0000313" key="7">
    <source>
        <dbReference type="Proteomes" id="UP000225277"/>
    </source>
</evidence>
<keyword evidence="2 4" id="KW-0863">Zinc-finger</keyword>
<evidence type="ECO:0000256" key="1">
    <source>
        <dbReference type="ARBA" id="ARBA00022723"/>
    </source>
</evidence>
<dbReference type="GO" id="GO:0008270">
    <property type="term" value="F:zinc ion binding"/>
    <property type="evidence" value="ECO:0007669"/>
    <property type="project" value="UniProtKB-KW"/>
</dbReference>